<dbReference type="Pfam" id="PF00456">
    <property type="entry name" value="Transketolase_N"/>
    <property type="match status" value="1"/>
</dbReference>
<evidence type="ECO:0000313" key="7">
    <source>
        <dbReference type="EMBL" id="REI40910.1"/>
    </source>
</evidence>
<evidence type="ECO:0000313" key="8">
    <source>
        <dbReference type="EMBL" id="REI40922.1"/>
    </source>
</evidence>
<dbReference type="Proteomes" id="UP000263486">
    <property type="component" value="Unassembled WGS sequence"/>
</dbReference>
<comment type="similarity">
    <text evidence="2">Belongs to the transketolase family.</text>
</comment>
<dbReference type="EMBL" id="QUAJ01000014">
    <property type="protein sequence ID" value="REI40910.1"/>
    <property type="molecule type" value="Genomic_DNA"/>
</dbReference>
<dbReference type="RefSeq" id="WP_114642470.1">
    <property type="nucleotide sequence ID" value="NZ_JAACIO010000010.1"/>
</dbReference>
<keyword evidence="5" id="KW-0786">Thiamine pyrophosphate</keyword>
<sequence length="277" mass="30017">MADIKMLTEKATQIRKDIVTMICKSKSGHPGGSLSAADIVSALYFNEMNIDPKNPKMADRDRFVLSKGHAAPVLYAALAEKGYFDRELLGTLRKFGSPLQGHPDMKKLPGVDISTGSLGQGLSVANGMALSAKLDNKSYRTYVLLGDGEVQEGQVWEAAMTAAHYNLDNVCAFLDSNNLQIDGNVDKVMGVEPLDDKWRAFGWNVIVIDGHNFEEILGALEAAKAHKGQPTMVIAKTTKGKGISFMENVCGFHGVAPTSEETEKALEELSHVECCNN</sequence>
<comment type="cofactor">
    <cofactor evidence="1">
        <name>thiamine diphosphate</name>
        <dbReference type="ChEBI" id="CHEBI:58937"/>
    </cofactor>
</comment>
<evidence type="ECO:0000256" key="1">
    <source>
        <dbReference type="ARBA" id="ARBA00001964"/>
    </source>
</evidence>
<proteinExistence type="inferred from homology"/>
<accession>A0ABX9KGL5</accession>
<evidence type="ECO:0000259" key="6">
    <source>
        <dbReference type="Pfam" id="PF00456"/>
    </source>
</evidence>
<keyword evidence="4" id="KW-0479">Metal-binding</keyword>
<dbReference type="PROSITE" id="PS00801">
    <property type="entry name" value="TRANSKETOLASE_1"/>
    <property type="match status" value="1"/>
</dbReference>
<evidence type="ECO:0000256" key="2">
    <source>
        <dbReference type="ARBA" id="ARBA00007131"/>
    </source>
</evidence>
<organism evidence="7 9">
    <name type="scientific">Psychrilyobacter piezotolerans</name>
    <dbReference type="NCBI Taxonomy" id="2293438"/>
    <lineage>
        <taxon>Bacteria</taxon>
        <taxon>Fusobacteriati</taxon>
        <taxon>Fusobacteriota</taxon>
        <taxon>Fusobacteriia</taxon>
        <taxon>Fusobacteriales</taxon>
        <taxon>Fusobacteriaceae</taxon>
        <taxon>Psychrilyobacter</taxon>
    </lineage>
</organism>
<name>A0ABX9KGL5_9FUSO</name>
<dbReference type="EMBL" id="QUAJ01000014">
    <property type="protein sequence ID" value="REI40922.1"/>
    <property type="molecule type" value="Genomic_DNA"/>
</dbReference>
<dbReference type="SUPFAM" id="SSF52518">
    <property type="entry name" value="Thiamin diphosphate-binding fold (THDP-binding)"/>
    <property type="match status" value="1"/>
</dbReference>
<reference evidence="7 9" key="1">
    <citation type="submission" date="2018-08" db="EMBL/GenBank/DDBJ databases">
        <title>Draft genome sequence of Psychrilyobacter sp. strain SD5 isolated from Black Sea water.</title>
        <authorList>
            <person name="Yadav S."/>
            <person name="Villanueva L."/>
            <person name="Damste J.S.S."/>
        </authorList>
    </citation>
    <scope>NUCLEOTIDE SEQUENCE [LARGE SCALE GENOMIC DNA]</scope>
    <source>
        <strain evidence="7 9">SD5</strain>
    </source>
</reference>
<dbReference type="Gene3D" id="3.40.50.970">
    <property type="match status" value="1"/>
</dbReference>
<dbReference type="InterPro" id="IPR029061">
    <property type="entry name" value="THDP-binding"/>
</dbReference>
<evidence type="ECO:0000256" key="4">
    <source>
        <dbReference type="ARBA" id="ARBA00022723"/>
    </source>
</evidence>
<evidence type="ECO:0000256" key="3">
    <source>
        <dbReference type="ARBA" id="ARBA00022679"/>
    </source>
</evidence>
<feature type="domain" description="Transketolase N-terminal" evidence="6">
    <location>
        <begin position="11"/>
        <end position="266"/>
    </location>
</feature>
<keyword evidence="9" id="KW-1185">Reference proteome</keyword>
<dbReference type="InterPro" id="IPR005474">
    <property type="entry name" value="Transketolase_N"/>
</dbReference>
<dbReference type="CDD" id="cd02012">
    <property type="entry name" value="TPP_TK"/>
    <property type="match status" value="1"/>
</dbReference>
<protein>
    <submittedName>
        <fullName evidence="7">Transketolase</fullName>
    </submittedName>
</protein>
<gene>
    <name evidence="7" type="ORF">DYH56_08755</name>
    <name evidence="8" type="ORF">DYH56_08820</name>
</gene>
<dbReference type="PANTHER" id="PTHR47514:SF1">
    <property type="entry name" value="TRANSKETOLASE N-TERMINAL SECTION-RELATED"/>
    <property type="match status" value="1"/>
</dbReference>
<evidence type="ECO:0000256" key="5">
    <source>
        <dbReference type="ARBA" id="ARBA00023052"/>
    </source>
</evidence>
<evidence type="ECO:0000313" key="9">
    <source>
        <dbReference type="Proteomes" id="UP000263486"/>
    </source>
</evidence>
<dbReference type="PANTHER" id="PTHR47514">
    <property type="entry name" value="TRANSKETOLASE N-TERMINAL SECTION-RELATED"/>
    <property type="match status" value="1"/>
</dbReference>
<keyword evidence="3" id="KW-0808">Transferase</keyword>
<comment type="caution">
    <text evidence="7">The sequence shown here is derived from an EMBL/GenBank/DDBJ whole genome shotgun (WGS) entry which is preliminary data.</text>
</comment>
<dbReference type="InterPro" id="IPR049557">
    <property type="entry name" value="Transketolase_CS"/>
</dbReference>